<evidence type="ECO:0000313" key="1">
    <source>
        <dbReference type="EMBL" id="KAH8999036.1"/>
    </source>
</evidence>
<sequence>MKNALGASISGGHVGRVECIRRLEHRIPPTPPTRRNIQRLLTFCGLMNCPSGSSRFANDATWISRLQRGIASGVLTRKYVWRRLVRNLDKQPKHYIEPRSVDAVIKVLSRGYKSDHKLMFDILRDICGLPQPSEDRPPPPPKVEPNMFILDEALDSCIMASRPEMAIHYAQIVIDSPELRPIIRVWHLRKIITAHLVLAKMGPPSPAHSESAATWVEWFMAQGHEDSVDIQYSLNTALETCHHCGDMPSALRIARAVLEGPTRGCSMPALAWVYLFRLAIVAPPDDKWQCLDLLTRHDSVLDVWEWGSAIKELPEKKVHVALASRILHLLRTPLALPDSAAGGLDASDVGKFETWSDIGRRAKLFLKTAQHRDYPFIRK</sequence>
<reference evidence="1" key="1">
    <citation type="submission" date="2022-01" db="EMBL/GenBank/DDBJ databases">
        <title>Comparative genomics reveals a dynamic genome evolution in the ectomycorrhizal milk-cap (Lactarius) mushrooms.</title>
        <authorList>
            <consortium name="DOE Joint Genome Institute"/>
            <person name="Lebreton A."/>
            <person name="Tang N."/>
            <person name="Kuo A."/>
            <person name="LaButti K."/>
            <person name="Drula E."/>
            <person name="Barry K."/>
            <person name="Clum A."/>
            <person name="Lipzen A."/>
            <person name="Mousain D."/>
            <person name="Ng V."/>
            <person name="Wang R."/>
            <person name="Wang X."/>
            <person name="Dai Y."/>
            <person name="Henrissat B."/>
            <person name="Grigoriev I.V."/>
            <person name="Guerin-Laguette A."/>
            <person name="Yu F."/>
            <person name="Martin F.M."/>
        </authorList>
    </citation>
    <scope>NUCLEOTIDE SEQUENCE</scope>
    <source>
        <strain evidence="1">QP</strain>
    </source>
</reference>
<organism evidence="1 2">
    <name type="scientific">Lactarius akahatsu</name>
    <dbReference type="NCBI Taxonomy" id="416441"/>
    <lineage>
        <taxon>Eukaryota</taxon>
        <taxon>Fungi</taxon>
        <taxon>Dikarya</taxon>
        <taxon>Basidiomycota</taxon>
        <taxon>Agaricomycotina</taxon>
        <taxon>Agaricomycetes</taxon>
        <taxon>Russulales</taxon>
        <taxon>Russulaceae</taxon>
        <taxon>Lactarius</taxon>
    </lineage>
</organism>
<protein>
    <submittedName>
        <fullName evidence="1">Uncharacterized protein</fullName>
    </submittedName>
</protein>
<dbReference type="Proteomes" id="UP001201163">
    <property type="component" value="Unassembled WGS sequence"/>
</dbReference>
<name>A0AAD4LTR7_9AGAM</name>
<dbReference type="EMBL" id="JAKELL010000004">
    <property type="protein sequence ID" value="KAH8999036.1"/>
    <property type="molecule type" value="Genomic_DNA"/>
</dbReference>
<keyword evidence="2" id="KW-1185">Reference proteome</keyword>
<proteinExistence type="predicted"/>
<dbReference type="AlphaFoldDB" id="A0AAD4LTR7"/>
<comment type="caution">
    <text evidence="1">The sequence shown here is derived from an EMBL/GenBank/DDBJ whole genome shotgun (WGS) entry which is preliminary data.</text>
</comment>
<accession>A0AAD4LTR7</accession>
<evidence type="ECO:0000313" key="2">
    <source>
        <dbReference type="Proteomes" id="UP001201163"/>
    </source>
</evidence>
<gene>
    <name evidence="1" type="ORF">EDB92DRAFT_1812907</name>
</gene>